<gene>
    <name evidence="3" type="ORF">BVC80_8825g7</name>
</gene>
<evidence type="ECO:0000259" key="2">
    <source>
        <dbReference type="PROSITE" id="PS50966"/>
    </source>
</evidence>
<dbReference type="PANTHER" id="PTHR31973:SF187">
    <property type="entry name" value="MUTATOR TRANSPOSASE MUDRA PROTEIN"/>
    <property type="match status" value="1"/>
</dbReference>
<evidence type="ECO:0000313" key="4">
    <source>
        <dbReference type="Proteomes" id="UP000195402"/>
    </source>
</evidence>
<evidence type="ECO:0000256" key="1">
    <source>
        <dbReference type="PROSITE-ProRule" id="PRU00325"/>
    </source>
</evidence>
<dbReference type="Proteomes" id="UP000195402">
    <property type="component" value="Unassembled WGS sequence"/>
</dbReference>
<keyword evidence="1" id="KW-0479">Metal-binding</keyword>
<dbReference type="InParanoid" id="A0A200QAA8"/>
<feature type="domain" description="SWIM-type" evidence="2">
    <location>
        <begin position="63"/>
        <end position="95"/>
    </location>
</feature>
<dbReference type="InterPro" id="IPR007527">
    <property type="entry name" value="Znf_SWIM"/>
</dbReference>
<dbReference type="PANTHER" id="PTHR31973">
    <property type="entry name" value="POLYPROTEIN, PUTATIVE-RELATED"/>
    <property type="match status" value="1"/>
</dbReference>
<dbReference type="STRING" id="56857.A0A200QAA8"/>
<dbReference type="EMBL" id="MVGT01002562">
    <property type="protein sequence ID" value="OVA07400.1"/>
    <property type="molecule type" value="Genomic_DNA"/>
</dbReference>
<dbReference type="OrthoDB" id="1939383at2759"/>
<protein>
    <submittedName>
        <fullName evidence="3">Zinc finger protein</fullName>
    </submittedName>
</protein>
<keyword evidence="1" id="KW-0863">Zinc-finger</keyword>
<dbReference type="GO" id="GO:0008270">
    <property type="term" value="F:zinc ion binding"/>
    <property type="evidence" value="ECO:0007669"/>
    <property type="project" value="UniProtKB-KW"/>
</dbReference>
<dbReference type="PROSITE" id="PS50966">
    <property type="entry name" value="ZF_SWIM"/>
    <property type="match status" value="1"/>
</dbReference>
<dbReference type="Pfam" id="PF04434">
    <property type="entry name" value="SWIM"/>
    <property type="match status" value="1"/>
</dbReference>
<comment type="caution">
    <text evidence="3">The sequence shown here is derived from an EMBL/GenBank/DDBJ whole genome shotgun (WGS) entry which is preliminary data.</text>
</comment>
<proteinExistence type="predicted"/>
<keyword evidence="4" id="KW-1185">Reference proteome</keyword>
<organism evidence="3 4">
    <name type="scientific">Macleaya cordata</name>
    <name type="common">Five-seeded plume-poppy</name>
    <name type="synonym">Bocconia cordata</name>
    <dbReference type="NCBI Taxonomy" id="56857"/>
    <lineage>
        <taxon>Eukaryota</taxon>
        <taxon>Viridiplantae</taxon>
        <taxon>Streptophyta</taxon>
        <taxon>Embryophyta</taxon>
        <taxon>Tracheophyta</taxon>
        <taxon>Spermatophyta</taxon>
        <taxon>Magnoliopsida</taxon>
        <taxon>Ranunculales</taxon>
        <taxon>Papaveraceae</taxon>
        <taxon>Papaveroideae</taxon>
        <taxon>Macleaya</taxon>
    </lineage>
</organism>
<sequence length="100" mass="11738">MCKFSGSPYLFRRRNFAAEWEDEALVPTANGWLDGLQRLLCNYIVRAADIHHYAVQNFYGRSWVVNLENKECECVQWQMRGFPCVHAVACLAEKRPNWLE</sequence>
<dbReference type="AlphaFoldDB" id="A0A200QAA8"/>
<accession>A0A200QAA8</accession>
<name>A0A200QAA8_MACCD</name>
<reference evidence="3 4" key="1">
    <citation type="journal article" date="2017" name="Mol. Plant">
        <title>The Genome of Medicinal Plant Macleaya cordata Provides New Insights into Benzylisoquinoline Alkaloids Metabolism.</title>
        <authorList>
            <person name="Liu X."/>
            <person name="Liu Y."/>
            <person name="Huang P."/>
            <person name="Ma Y."/>
            <person name="Qing Z."/>
            <person name="Tang Q."/>
            <person name="Cao H."/>
            <person name="Cheng P."/>
            <person name="Zheng Y."/>
            <person name="Yuan Z."/>
            <person name="Zhou Y."/>
            <person name="Liu J."/>
            <person name="Tang Z."/>
            <person name="Zhuo Y."/>
            <person name="Zhang Y."/>
            <person name="Yu L."/>
            <person name="Huang J."/>
            <person name="Yang P."/>
            <person name="Peng Q."/>
            <person name="Zhang J."/>
            <person name="Jiang W."/>
            <person name="Zhang Z."/>
            <person name="Lin K."/>
            <person name="Ro D.K."/>
            <person name="Chen X."/>
            <person name="Xiong X."/>
            <person name="Shang Y."/>
            <person name="Huang S."/>
            <person name="Zeng J."/>
        </authorList>
    </citation>
    <scope>NUCLEOTIDE SEQUENCE [LARGE SCALE GENOMIC DNA]</scope>
    <source>
        <strain evidence="4">cv. BLH2017</strain>
        <tissue evidence="3">Root</tissue>
    </source>
</reference>
<evidence type="ECO:0000313" key="3">
    <source>
        <dbReference type="EMBL" id="OVA07400.1"/>
    </source>
</evidence>
<keyword evidence="1" id="KW-0862">Zinc</keyword>